<evidence type="ECO:0000313" key="2">
    <source>
        <dbReference type="EMBL" id="RMH95396.1"/>
    </source>
</evidence>
<gene>
    <name evidence="2" type="ORF">EA798_16515</name>
</gene>
<evidence type="ECO:0000259" key="1">
    <source>
        <dbReference type="Pfam" id="PF13986"/>
    </source>
</evidence>
<reference evidence="2 3" key="1">
    <citation type="submission" date="2018-10" db="EMBL/GenBank/DDBJ databases">
        <title>Pseudomonas songnenensis NEAU-ST5-5(T) genome.</title>
        <authorList>
            <person name="Pengp J."/>
            <person name="Liu Z.-P."/>
        </authorList>
    </citation>
    <scope>NUCLEOTIDE SEQUENCE [LARGE SCALE GENOMIC DNA]</scope>
    <source>
        <strain evidence="2 3">NEAU-ST5-5</strain>
    </source>
</reference>
<feature type="domain" description="DUF4224" evidence="1">
    <location>
        <begin position="2"/>
        <end position="44"/>
    </location>
</feature>
<comment type="caution">
    <text evidence="2">The sequence shown here is derived from an EMBL/GenBank/DDBJ whole genome shotgun (WGS) entry which is preliminary data.</text>
</comment>
<organism evidence="2 3">
    <name type="scientific">Pseudomonas songnenensis</name>
    <dbReference type="NCBI Taxonomy" id="1176259"/>
    <lineage>
        <taxon>Bacteria</taxon>
        <taxon>Pseudomonadati</taxon>
        <taxon>Pseudomonadota</taxon>
        <taxon>Gammaproteobacteria</taxon>
        <taxon>Pseudomonadales</taxon>
        <taxon>Pseudomonadaceae</taxon>
        <taxon>Pseudomonas</taxon>
    </lineage>
</organism>
<dbReference type="InterPro" id="IPR025319">
    <property type="entry name" value="DUF4224"/>
</dbReference>
<sequence length="66" mass="7257">MFMTPQEVADLTGYQKPSKQIAWLTAEKFGFVVGGDGHPKVLRDVVLSRLGAVKTSKKEPQLRLTG</sequence>
<keyword evidence="3" id="KW-1185">Reference proteome</keyword>
<name>A0ABX9UQJ2_9PSED</name>
<protein>
    <submittedName>
        <fullName evidence="2">DUF4224 domain-containing protein</fullName>
    </submittedName>
</protein>
<accession>A0ABX9UQJ2</accession>
<evidence type="ECO:0000313" key="3">
    <source>
        <dbReference type="Proteomes" id="UP000279228"/>
    </source>
</evidence>
<dbReference type="EMBL" id="RFFN01000006">
    <property type="protein sequence ID" value="RMH95396.1"/>
    <property type="molecule type" value="Genomic_DNA"/>
</dbReference>
<dbReference type="Proteomes" id="UP000279228">
    <property type="component" value="Unassembled WGS sequence"/>
</dbReference>
<dbReference type="Pfam" id="PF13986">
    <property type="entry name" value="DUF4224"/>
    <property type="match status" value="1"/>
</dbReference>
<proteinExistence type="predicted"/>
<dbReference type="RefSeq" id="WP_122099627.1">
    <property type="nucleotide sequence ID" value="NZ_JAMOHS010000028.1"/>
</dbReference>